<name>A0A381T503_9ZZZZ</name>
<evidence type="ECO:0008006" key="2">
    <source>
        <dbReference type="Google" id="ProtNLM"/>
    </source>
</evidence>
<proteinExistence type="predicted"/>
<accession>A0A381T503</accession>
<dbReference type="Gene3D" id="3.20.20.140">
    <property type="entry name" value="Metal-dependent hydrolases"/>
    <property type="match status" value="1"/>
</dbReference>
<dbReference type="GO" id="GO:0006508">
    <property type="term" value="P:proteolysis"/>
    <property type="evidence" value="ECO:0007669"/>
    <property type="project" value="InterPro"/>
</dbReference>
<gene>
    <name evidence="1" type="ORF">METZ01_LOCUS63512</name>
</gene>
<dbReference type="PANTHER" id="PTHR10443:SF12">
    <property type="entry name" value="DIPEPTIDASE"/>
    <property type="match status" value="1"/>
</dbReference>
<evidence type="ECO:0000313" key="1">
    <source>
        <dbReference type="EMBL" id="SVA10658.1"/>
    </source>
</evidence>
<dbReference type="GO" id="GO:0070573">
    <property type="term" value="F:metallodipeptidase activity"/>
    <property type="evidence" value="ECO:0007669"/>
    <property type="project" value="InterPro"/>
</dbReference>
<dbReference type="Pfam" id="PF01244">
    <property type="entry name" value="Peptidase_M19"/>
    <property type="match status" value="1"/>
</dbReference>
<dbReference type="PROSITE" id="PS51365">
    <property type="entry name" value="RENAL_DIPEPTIDASE_2"/>
    <property type="match status" value="1"/>
</dbReference>
<sequence length="361" mass="40791">MFVADLHNDVVQRAMIGEDIAQRTDVGHSDLVRLRESCIDLEILVVWASKIPPKGSAFLAANAMYDAIEALATKNDFLTIPKTLNDILLSKKNNQLSIPVAMEGGEALENSLEKLHHFIDRGVFYLGPTWNYSLDWVSSGYDEVHNKKNIKHLGLSKFGHEVIHTCNDNGVMIDVSHIGEKSFWDIAAISKKPFIASHSSVYKLCSHFRNLKDDQIIEIKKSQGLIGLNPYPFFIDSSFKKKEEKFLKKFKSELDQITHEQPNPTAAWIAKQHYLQKKLNDIVPLLDIFIDHIEYIIKLIGVDYVGIGSDYDGLDCLPQGWKDCLDHIKIAEALENRGYSTADIEKVMGQNILRVLDLVSS</sequence>
<organism evidence="1">
    <name type="scientific">marine metagenome</name>
    <dbReference type="NCBI Taxonomy" id="408172"/>
    <lineage>
        <taxon>unclassified sequences</taxon>
        <taxon>metagenomes</taxon>
        <taxon>ecological metagenomes</taxon>
    </lineage>
</organism>
<dbReference type="InterPro" id="IPR032466">
    <property type="entry name" value="Metal_Hydrolase"/>
</dbReference>
<dbReference type="EMBL" id="UINC01003959">
    <property type="protein sequence ID" value="SVA10658.1"/>
    <property type="molecule type" value="Genomic_DNA"/>
</dbReference>
<dbReference type="InterPro" id="IPR008257">
    <property type="entry name" value="Pept_M19"/>
</dbReference>
<dbReference type="AlphaFoldDB" id="A0A381T503"/>
<protein>
    <recommendedName>
        <fullName evidence="2">Dipeptidase</fullName>
    </recommendedName>
</protein>
<dbReference type="PANTHER" id="PTHR10443">
    <property type="entry name" value="MICROSOMAL DIPEPTIDASE"/>
    <property type="match status" value="1"/>
</dbReference>
<reference evidence="1" key="1">
    <citation type="submission" date="2018-05" db="EMBL/GenBank/DDBJ databases">
        <authorList>
            <person name="Lanie J.A."/>
            <person name="Ng W.-L."/>
            <person name="Kazmierczak K.M."/>
            <person name="Andrzejewski T.M."/>
            <person name="Davidsen T.M."/>
            <person name="Wayne K.J."/>
            <person name="Tettelin H."/>
            <person name="Glass J.I."/>
            <person name="Rusch D."/>
            <person name="Podicherti R."/>
            <person name="Tsui H.-C.T."/>
            <person name="Winkler M.E."/>
        </authorList>
    </citation>
    <scope>NUCLEOTIDE SEQUENCE</scope>
</reference>
<dbReference type="SUPFAM" id="SSF51556">
    <property type="entry name" value="Metallo-dependent hydrolases"/>
    <property type="match status" value="1"/>
</dbReference>